<dbReference type="PANTHER" id="PTHR39515:SF2">
    <property type="entry name" value="HTH-TYPE TRANSCRIPTIONAL REGULATOR RV0880"/>
    <property type="match status" value="1"/>
</dbReference>
<sequence>MPDPSASSIRAALDLRVAFARLRRRLREVATEPAGLSAQQSSALARIGKGEGSTASRLAELEGVRPQSMATTIASLEELGLVIRTPDPTDGRRQLVSLTDAGREAESGNLDARREWLVEAMEERLTEEERQTVLAATLLIEKLVRP</sequence>
<dbReference type="PROSITE" id="PS50995">
    <property type="entry name" value="HTH_MARR_2"/>
    <property type="match status" value="1"/>
</dbReference>
<dbReference type="SUPFAM" id="SSF46785">
    <property type="entry name" value="Winged helix' DNA-binding domain"/>
    <property type="match status" value="1"/>
</dbReference>
<organism evidence="2 3">
    <name type="scientific">Leifsonia shinshuensis</name>
    <dbReference type="NCBI Taxonomy" id="150026"/>
    <lineage>
        <taxon>Bacteria</taxon>
        <taxon>Bacillati</taxon>
        <taxon>Actinomycetota</taxon>
        <taxon>Actinomycetes</taxon>
        <taxon>Micrococcales</taxon>
        <taxon>Microbacteriaceae</taxon>
        <taxon>Leifsonia</taxon>
    </lineage>
</organism>
<dbReference type="GO" id="GO:0003700">
    <property type="term" value="F:DNA-binding transcription factor activity"/>
    <property type="evidence" value="ECO:0007669"/>
    <property type="project" value="InterPro"/>
</dbReference>
<reference evidence="3" key="1">
    <citation type="submission" date="2019-09" db="EMBL/GenBank/DDBJ databases">
        <title>Antimicrobial potential of Antarctic Bacteria.</title>
        <authorList>
            <person name="Benaud N."/>
            <person name="Edwards R.J."/>
            <person name="Ferrari B.C."/>
        </authorList>
    </citation>
    <scope>NUCLEOTIDE SEQUENCE [LARGE SCALE GENOMIC DNA]</scope>
    <source>
        <strain evidence="3">INR9</strain>
    </source>
</reference>
<dbReference type="Gene3D" id="1.10.10.10">
    <property type="entry name" value="Winged helix-like DNA-binding domain superfamily/Winged helix DNA-binding domain"/>
    <property type="match status" value="1"/>
</dbReference>
<dbReference type="Gene3D" id="1.10.287.100">
    <property type="match status" value="1"/>
</dbReference>
<dbReference type="RefSeq" id="WP_185275619.1">
    <property type="nucleotide sequence ID" value="NZ_CP043641.1"/>
</dbReference>
<name>A0A7G6YCF9_9MICO</name>
<evidence type="ECO:0000313" key="3">
    <source>
        <dbReference type="Proteomes" id="UP000515511"/>
    </source>
</evidence>
<dbReference type="Pfam" id="PF12802">
    <property type="entry name" value="MarR_2"/>
    <property type="match status" value="1"/>
</dbReference>
<evidence type="ECO:0000259" key="1">
    <source>
        <dbReference type="PROSITE" id="PS50995"/>
    </source>
</evidence>
<dbReference type="InterPro" id="IPR036388">
    <property type="entry name" value="WH-like_DNA-bd_sf"/>
</dbReference>
<dbReference type="AlphaFoldDB" id="A0A7G6YCF9"/>
<gene>
    <name evidence="2" type="ORF">F1C12_14335</name>
</gene>
<dbReference type="InterPro" id="IPR000835">
    <property type="entry name" value="HTH_MarR-typ"/>
</dbReference>
<dbReference type="KEGG" id="lse:F1C12_14335"/>
<evidence type="ECO:0000313" key="2">
    <source>
        <dbReference type="EMBL" id="QNE36174.1"/>
    </source>
</evidence>
<dbReference type="InterPro" id="IPR036390">
    <property type="entry name" value="WH_DNA-bd_sf"/>
</dbReference>
<dbReference type="EMBL" id="CP043641">
    <property type="protein sequence ID" value="QNE36174.1"/>
    <property type="molecule type" value="Genomic_DNA"/>
</dbReference>
<protein>
    <submittedName>
        <fullName evidence="2">MarR family transcriptional regulator</fullName>
    </submittedName>
</protein>
<accession>A0A7G6YCF9</accession>
<proteinExistence type="predicted"/>
<feature type="domain" description="HTH marR-type" evidence="1">
    <location>
        <begin position="8"/>
        <end position="145"/>
    </location>
</feature>
<dbReference type="InterPro" id="IPR052526">
    <property type="entry name" value="HTH-type_Bedaq_tolerance"/>
</dbReference>
<dbReference type="Proteomes" id="UP000515511">
    <property type="component" value="Chromosome"/>
</dbReference>
<dbReference type="SMART" id="SM00347">
    <property type="entry name" value="HTH_MARR"/>
    <property type="match status" value="1"/>
</dbReference>
<dbReference type="PANTHER" id="PTHR39515">
    <property type="entry name" value="CONSERVED PROTEIN"/>
    <property type="match status" value="1"/>
</dbReference>